<reference evidence="1 2" key="1">
    <citation type="journal article" date="2019" name="Int. J. Syst. Evol. Microbiol.">
        <title>The Global Catalogue of Microorganisms (GCM) 10K type strain sequencing project: providing services to taxonomists for standard genome sequencing and annotation.</title>
        <authorList>
            <consortium name="The Broad Institute Genomics Platform"/>
            <consortium name="The Broad Institute Genome Sequencing Center for Infectious Disease"/>
            <person name="Wu L."/>
            <person name="Ma J."/>
        </authorList>
    </citation>
    <scope>NUCLEOTIDE SEQUENCE [LARGE SCALE GENOMIC DNA]</scope>
    <source>
        <strain evidence="1 2">JCM 16221</strain>
    </source>
</reference>
<keyword evidence="2" id="KW-1185">Reference proteome</keyword>
<comment type="caution">
    <text evidence="1">The sequence shown here is derived from an EMBL/GenBank/DDBJ whole genome shotgun (WGS) entry which is preliminary data.</text>
</comment>
<dbReference type="EMBL" id="BAAARA010000007">
    <property type="protein sequence ID" value="GAA2345804.1"/>
    <property type="molecule type" value="Genomic_DNA"/>
</dbReference>
<accession>A0ABN3G7I1</accession>
<evidence type="ECO:0000313" key="1">
    <source>
        <dbReference type="EMBL" id="GAA2345804.1"/>
    </source>
</evidence>
<proteinExistence type="predicted"/>
<organism evidence="1 2">
    <name type="scientific">Saccharopolyspora halophila</name>
    <dbReference type="NCBI Taxonomy" id="405551"/>
    <lineage>
        <taxon>Bacteria</taxon>
        <taxon>Bacillati</taxon>
        <taxon>Actinomycetota</taxon>
        <taxon>Actinomycetes</taxon>
        <taxon>Pseudonocardiales</taxon>
        <taxon>Pseudonocardiaceae</taxon>
        <taxon>Saccharopolyspora</taxon>
    </lineage>
</organism>
<dbReference type="Proteomes" id="UP001501218">
    <property type="component" value="Unassembled WGS sequence"/>
</dbReference>
<protein>
    <submittedName>
        <fullName evidence="1">Uncharacterized protein</fullName>
    </submittedName>
</protein>
<name>A0ABN3G7I1_9PSEU</name>
<sequence length="202" mass="21733">MKFAAEGRGELSAGEAQRLYDQAVGPRVSEDAEAFDVPANSFDVSGAWCHVQDQYGEWWNATGTWNFRNDYVNGSAPRDASGLAADVPSCWVNDGEWISAFDYQGNSYGGPLILQNAGLTASVFAVEDAASNFTMLTDNGSHTISFKRQSAGCAGQPLQARYYFEHNQDGGWSFGIGIAGFSLSYSSGAPPALQKAIQVFRT</sequence>
<evidence type="ECO:0000313" key="2">
    <source>
        <dbReference type="Proteomes" id="UP001501218"/>
    </source>
</evidence>
<gene>
    <name evidence="1" type="ORF">GCM10009854_23340</name>
</gene>